<dbReference type="SFLD" id="SFLDS00003">
    <property type="entry name" value="Haloacid_Dehalogenase"/>
    <property type="match status" value="1"/>
</dbReference>
<evidence type="ECO:0000256" key="10">
    <source>
        <dbReference type="SAM" id="Phobius"/>
    </source>
</evidence>
<dbReference type="Pfam" id="PF00690">
    <property type="entry name" value="Cation_ATPase_N"/>
    <property type="match status" value="1"/>
</dbReference>
<feature type="compositionally biased region" description="Basic residues" evidence="9">
    <location>
        <begin position="116"/>
        <end position="127"/>
    </location>
</feature>
<dbReference type="InterPro" id="IPR023214">
    <property type="entry name" value="HAD_sf"/>
</dbReference>
<feature type="compositionally biased region" description="Pro residues" evidence="9">
    <location>
        <begin position="34"/>
        <end position="43"/>
    </location>
</feature>
<dbReference type="InterPro" id="IPR006068">
    <property type="entry name" value="ATPase_P-typ_cation-transptr_C"/>
</dbReference>
<feature type="region of interest" description="Disordered" evidence="9">
    <location>
        <begin position="99"/>
        <end position="154"/>
    </location>
</feature>
<dbReference type="InterPro" id="IPR023299">
    <property type="entry name" value="ATPase_P-typ_cyto_dom_N"/>
</dbReference>
<dbReference type="Pfam" id="PF08282">
    <property type="entry name" value="Hydrolase_3"/>
    <property type="match status" value="1"/>
</dbReference>
<evidence type="ECO:0000313" key="13">
    <source>
        <dbReference type="Proteomes" id="UP001150538"/>
    </source>
</evidence>
<feature type="compositionally biased region" description="Basic and acidic residues" evidence="9">
    <location>
        <begin position="903"/>
        <end position="912"/>
    </location>
</feature>
<dbReference type="PANTHER" id="PTHR43294:SF21">
    <property type="entry name" value="CATION TRANSPORTING ATPASE"/>
    <property type="match status" value="1"/>
</dbReference>
<dbReference type="SFLD" id="SFLDG00002">
    <property type="entry name" value="C1.7:_P-type_atpase_like"/>
    <property type="match status" value="1"/>
</dbReference>
<dbReference type="GO" id="GO:0016887">
    <property type="term" value="F:ATP hydrolysis activity"/>
    <property type="evidence" value="ECO:0007669"/>
    <property type="project" value="InterPro"/>
</dbReference>
<feature type="compositionally biased region" description="Polar residues" evidence="9">
    <location>
        <begin position="662"/>
        <end position="680"/>
    </location>
</feature>
<accession>A0A9W7ZTC3</accession>
<dbReference type="GO" id="GO:1990573">
    <property type="term" value="P:potassium ion import across plasma membrane"/>
    <property type="evidence" value="ECO:0007669"/>
    <property type="project" value="TreeGrafter"/>
</dbReference>
<keyword evidence="7 10" id="KW-1133">Transmembrane helix</keyword>
<proteinExistence type="predicted"/>
<keyword evidence="3 10" id="KW-0812">Transmembrane</keyword>
<keyword evidence="6" id="KW-1278">Translocase</keyword>
<dbReference type="GO" id="GO:0030007">
    <property type="term" value="P:intracellular potassium ion homeostasis"/>
    <property type="evidence" value="ECO:0007669"/>
    <property type="project" value="TreeGrafter"/>
</dbReference>
<dbReference type="InterPro" id="IPR008250">
    <property type="entry name" value="ATPase_P-typ_transduc_dom_A_sf"/>
</dbReference>
<dbReference type="Pfam" id="PF13246">
    <property type="entry name" value="Cation_ATPase"/>
    <property type="match status" value="1"/>
</dbReference>
<feature type="region of interest" description="Disordered" evidence="9">
    <location>
        <begin position="858"/>
        <end position="912"/>
    </location>
</feature>
<dbReference type="Proteomes" id="UP001150538">
    <property type="component" value="Unassembled WGS sequence"/>
</dbReference>
<evidence type="ECO:0000256" key="3">
    <source>
        <dbReference type="ARBA" id="ARBA00022692"/>
    </source>
</evidence>
<dbReference type="InterPro" id="IPR023298">
    <property type="entry name" value="ATPase_P-typ_TM_dom_sf"/>
</dbReference>
<evidence type="ECO:0000256" key="6">
    <source>
        <dbReference type="ARBA" id="ARBA00022967"/>
    </source>
</evidence>
<dbReference type="Pfam" id="PF00689">
    <property type="entry name" value="Cation_ATPase_C"/>
    <property type="match status" value="1"/>
</dbReference>
<evidence type="ECO:0000259" key="11">
    <source>
        <dbReference type="SMART" id="SM00831"/>
    </source>
</evidence>
<keyword evidence="2" id="KW-1003">Cell membrane</keyword>
<feature type="transmembrane region" description="Helical" evidence="10">
    <location>
        <begin position="285"/>
        <end position="304"/>
    </location>
</feature>
<dbReference type="Gene3D" id="2.70.150.10">
    <property type="entry name" value="Calcium-transporting ATPase, cytoplasmic transduction domain A"/>
    <property type="match status" value="1"/>
</dbReference>
<dbReference type="PROSITE" id="PS01229">
    <property type="entry name" value="COF_2"/>
    <property type="match status" value="1"/>
</dbReference>
<keyword evidence="8 10" id="KW-0472">Membrane</keyword>
<feature type="compositionally biased region" description="Low complexity" evidence="9">
    <location>
        <begin position="890"/>
        <end position="901"/>
    </location>
</feature>
<feature type="domain" description="Cation-transporting P-type ATPase N-terminal" evidence="11">
    <location>
        <begin position="201"/>
        <end position="274"/>
    </location>
</feature>
<dbReference type="Gene3D" id="1.20.1110.10">
    <property type="entry name" value="Calcium-transporting ATPase, transmembrane domain"/>
    <property type="match status" value="2"/>
</dbReference>
<feature type="transmembrane region" description="Helical" evidence="10">
    <location>
        <begin position="449"/>
        <end position="471"/>
    </location>
</feature>
<dbReference type="PRINTS" id="PR00119">
    <property type="entry name" value="CATATPASE"/>
</dbReference>
<dbReference type="NCBIfam" id="TIGR01494">
    <property type="entry name" value="ATPase_P-type"/>
    <property type="match status" value="2"/>
</dbReference>
<evidence type="ECO:0000256" key="9">
    <source>
        <dbReference type="SAM" id="MobiDB-lite"/>
    </source>
</evidence>
<dbReference type="FunFam" id="1.20.1110.10:FF:000095">
    <property type="entry name" value="Sodium/potassium-transporting ATPase subunit alpha-1"/>
    <property type="match status" value="1"/>
</dbReference>
<dbReference type="SUPFAM" id="SSF81660">
    <property type="entry name" value="Metal cation-transporting ATPase, ATP-binding domain N"/>
    <property type="match status" value="1"/>
</dbReference>
<feature type="compositionally biased region" description="Polar residues" evidence="9">
    <location>
        <begin position="864"/>
        <end position="889"/>
    </location>
</feature>
<feature type="transmembrane region" description="Helical" evidence="10">
    <location>
        <begin position="1218"/>
        <end position="1239"/>
    </location>
</feature>
<feature type="compositionally biased region" description="Polar residues" evidence="9">
    <location>
        <begin position="62"/>
        <end position="74"/>
    </location>
</feature>
<dbReference type="InterPro" id="IPR044492">
    <property type="entry name" value="P_typ_ATPase_HD_dom"/>
</dbReference>
<dbReference type="EMBL" id="JANBPU010000125">
    <property type="protein sequence ID" value="KAJ1915893.1"/>
    <property type="molecule type" value="Genomic_DNA"/>
</dbReference>
<dbReference type="GO" id="GO:1902600">
    <property type="term" value="P:proton transmembrane transport"/>
    <property type="evidence" value="ECO:0007669"/>
    <property type="project" value="TreeGrafter"/>
</dbReference>
<dbReference type="GO" id="GO:0005886">
    <property type="term" value="C:plasma membrane"/>
    <property type="evidence" value="ECO:0007669"/>
    <property type="project" value="UniProtKB-SubCell"/>
</dbReference>
<feature type="transmembrane region" description="Helical" evidence="10">
    <location>
        <begin position="1071"/>
        <end position="1093"/>
    </location>
</feature>
<feature type="region of interest" description="Disordered" evidence="9">
    <location>
        <begin position="1"/>
        <end position="76"/>
    </location>
</feature>
<dbReference type="Gene3D" id="3.40.50.1000">
    <property type="entry name" value="HAD superfamily/HAD-like"/>
    <property type="match status" value="2"/>
</dbReference>
<organism evidence="12 13">
    <name type="scientific">Mycoemilia scoparia</name>
    <dbReference type="NCBI Taxonomy" id="417184"/>
    <lineage>
        <taxon>Eukaryota</taxon>
        <taxon>Fungi</taxon>
        <taxon>Fungi incertae sedis</taxon>
        <taxon>Zoopagomycota</taxon>
        <taxon>Kickxellomycotina</taxon>
        <taxon>Kickxellomycetes</taxon>
        <taxon>Kickxellales</taxon>
        <taxon>Kickxellaceae</taxon>
        <taxon>Mycoemilia</taxon>
    </lineage>
</organism>
<feature type="transmembrane region" description="Helical" evidence="10">
    <location>
        <begin position="1114"/>
        <end position="1141"/>
    </location>
</feature>
<name>A0A9W7ZTC3_9FUNG</name>
<dbReference type="InterPro" id="IPR018303">
    <property type="entry name" value="ATPase_P-typ_P_site"/>
</dbReference>
<dbReference type="GO" id="GO:0005524">
    <property type="term" value="F:ATP binding"/>
    <property type="evidence" value="ECO:0007669"/>
    <property type="project" value="UniProtKB-KW"/>
</dbReference>
<reference evidence="12" key="1">
    <citation type="submission" date="2022-07" db="EMBL/GenBank/DDBJ databases">
        <title>Phylogenomic reconstructions and comparative analyses of Kickxellomycotina fungi.</title>
        <authorList>
            <person name="Reynolds N.K."/>
            <person name="Stajich J.E."/>
            <person name="Barry K."/>
            <person name="Grigoriev I.V."/>
            <person name="Crous P."/>
            <person name="Smith M.E."/>
        </authorList>
    </citation>
    <scope>NUCLEOTIDE SEQUENCE</scope>
    <source>
        <strain evidence="12">NBRC 100468</strain>
    </source>
</reference>
<dbReference type="InterPro" id="IPR001757">
    <property type="entry name" value="P_typ_ATPase"/>
</dbReference>
<feature type="transmembrane region" description="Helical" evidence="10">
    <location>
        <begin position="1175"/>
        <end position="1197"/>
    </location>
</feature>
<dbReference type="Gene3D" id="3.40.1110.10">
    <property type="entry name" value="Calcium-transporting ATPase, cytoplasmic domain N"/>
    <property type="match status" value="1"/>
</dbReference>
<dbReference type="SUPFAM" id="SSF81653">
    <property type="entry name" value="Calcium ATPase, transduction domain A"/>
    <property type="match status" value="1"/>
</dbReference>
<dbReference type="SMART" id="SM00831">
    <property type="entry name" value="Cation_ATPase_N"/>
    <property type="match status" value="1"/>
</dbReference>
<feature type="compositionally biased region" description="Low complexity" evidence="9">
    <location>
        <begin position="1"/>
        <end position="19"/>
    </location>
</feature>
<feature type="transmembrane region" description="Helical" evidence="10">
    <location>
        <begin position="483"/>
        <end position="509"/>
    </location>
</feature>
<evidence type="ECO:0000313" key="12">
    <source>
        <dbReference type="EMBL" id="KAJ1915893.1"/>
    </source>
</evidence>
<dbReference type="Pfam" id="PF00122">
    <property type="entry name" value="E1-E2_ATPase"/>
    <property type="match status" value="1"/>
</dbReference>
<dbReference type="InterPro" id="IPR050510">
    <property type="entry name" value="Cation_transp_ATPase_P-type"/>
</dbReference>
<evidence type="ECO:0000256" key="4">
    <source>
        <dbReference type="ARBA" id="ARBA00022741"/>
    </source>
</evidence>
<feature type="transmembrane region" description="Helical" evidence="10">
    <location>
        <begin position="251"/>
        <end position="273"/>
    </location>
</feature>
<dbReference type="SUPFAM" id="SSF56784">
    <property type="entry name" value="HAD-like"/>
    <property type="match status" value="1"/>
</dbReference>
<evidence type="ECO:0000256" key="1">
    <source>
        <dbReference type="ARBA" id="ARBA00004651"/>
    </source>
</evidence>
<dbReference type="SUPFAM" id="SSF81665">
    <property type="entry name" value="Calcium ATPase, transmembrane domain M"/>
    <property type="match status" value="1"/>
</dbReference>
<dbReference type="PRINTS" id="PR00121">
    <property type="entry name" value="NAKATPASE"/>
</dbReference>
<evidence type="ECO:0000256" key="2">
    <source>
        <dbReference type="ARBA" id="ARBA00022475"/>
    </source>
</evidence>
<gene>
    <name evidence="12" type="ORF">H4219_004080</name>
</gene>
<comment type="subcellular location">
    <subcellularLocation>
        <location evidence="1">Cell membrane</location>
        <topology evidence="1">Multi-pass membrane protein</topology>
    </subcellularLocation>
</comment>
<sequence length="1288" mass="142308">MSEYNSNNHSSNSNNSNNDKNNDGQRPSVVPVAIQPPSPPLSPPAAAKNNPEEIQILDSPKVDTTSGPQPSSVLVQKDSIDVHIPIEFRTLSMQLSEEYQTSVNRSRGSLTGGSSARHRSYKKHSKSGSKSGYSDDEEEEDYDEDDNSLNSKRGRRGGFYKAISTWMSWKYWVSWFFMFGKSREDPRKIRASIQDEFARLDHHRVDPKELFERYGSDPTVGLSQSQVAENMSRDGLNQLSPTPSHLLSRTLYYIFGGLGALVWFGVIVAWIAWKPLGDPPDPINMALAIVLLLVIAIQTAFNMWQEWTTSKVMNSLNDILPTECIVVRDNGQEQSILASNLVVGDIVKLKTGSQVPADLRLVGDVSRDLSFDRSALTGEAEVIYGTVNATSTNYLETRNIALMGTFVANGSATGIVVSTGDRVVMRRIAEVSMARGEEKTLLQREINRFVAMLAALALSLAAMSIIVWAAWLRPTYPGFLSPSAAMVNIIAILVGVLPNGVPICVALTLSMMAKRMQSQMVLVKSLNTVEALGSVNVICCDKTGTITKSDMYVQNIAAIDKIYNSQEAADEFSRGSNIMIQLLHQTVALCNNASFDAAPSGDGVPVSERKIIGDATDSALLRFAEELSPVNGVTRQYKKMYEIPFNSRNKWMMAIFTKDDQSQAQSDDNGQQATTGSNSPLMVVKGGSDVLLSRCKDIIDSSGNIVHLDENVVSKLREIETNWSTDGQRVLMVCRKQLDPKVFNSSLIEDPARIEALSNYNNNDLTIVGLVSITVPPRPEIPEVVEKCNGAGIRLMMVTGDHMLTAVAIARQCRIITHSDVEVLEDVYSRANREGDKDSNELSPDTVGARMLALQGRKARRIDSQQTVKAHNSDGNLETSLSPENSHQQSPPSYTVSPPYYHNDSDLADVERSSVKEEKQISNLPPHIILASLVLTGSNIASLANVHWDIICRYQEVVFCRTTPEQKLCIVNELRERDYIVAALGDGINDAPALKAAHVGVAMGGGSEAAKEAAGMILLDNNFSSLLVGIENGRLAFDNLKKVILYLIPAGSFSELLPILINIFLGVPLPLSAFFMIVICVLTDVACSVTLISEKPESDILKRPPRDAKKDRLVNFKFIAHCYFFLGMIEFICAHAMYFFYMYHYHGIPMSKLLLAFDKWTDGFMGYTKDQLDDFWYTGQSIYFVTLVVCQFGNLLATRTRRVSIFHQNPLFGPSKNLRLFIGIAVSLGIAVIIVYVPFINNIFHTRPVPAMFWFIPLGFAFGILILDELRKLAVRTKPNSIIAKAAW</sequence>
<comment type="caution">
    <text evidence="12">The sequence shown here is derived from an EMBL/GenBank/DDBJ whole genome shotgun (WGS) entry which is preliminary data.</text>
</comment>
<dbReference type="SFLD" id="SFLDF00027">
    <property type="entry name" value="p-type_atpase"/>
    <property type="match status" value="1"/>
</dbReference>
<dbReference type="PROSITE" id="PS00154">
    <property type="entry name" value="ATPASE_E1_E2"/>
    <property type="match status" value="1"/>
</dbReference>
<keyword evidence="4" id="KW-0547">Nucleotide-binding</keyword>
<protein>
    <recommendedName>
        <fullName evidence="11">Cation-transporting P-type ATPase N-terminal domain-containing protein</fullName>
    </recommendedName>
</protein>
<evidence type="ECO:0000256" key="5">
    <source>
        <dbReference type="ARBA" id="ARBA00022840"/>
    </source>
</evidence>
<keyword evidence="5" id="KW-0067">ATP-binding</keyword>
<evidence type="ECO:0000256" key="7">
    <source>
        <dbReference type="ARBA" id="ARBA00022989"/>
    </source>
</evidence>
<keyword evidence="13" id="KW-1185">Reference proteome</keyword>
<evidence type="ECO:0000256" key="8">
    <source>
        <dbReference type="ARBA" id="ARBA00023136"/>
    </source>
</evidence>
<dbReference type="GO" id="GO:0006883">
    <property type="term" value="P:intracellular sodium ion homeostasis"/>
    <property type="evidence" value="ECO:0007669"/>
    <property type="project" value="TreeGrafter"/>
</dbReference>
<dbReference type="OrthoDB" id="158672at2759"/>
<dbReference type="InterPro" id="IPR036412">
    <property type="entry name" value="HAD-like_sf"/>
</dbReference>
<dbReference type="PANTHER" id="PTHR43294">
    <property type="entry name" value="SODIUM/POTASSIUM-TRANSPORTING ATPASE SUBUNIT ALPHA"/>
    <property type="match status" value="1"/>
</dbReference>
<dbReference type="GO" id="GO:0036376">
    <property type="term" value="P:sodium ion export across plasma membrane"/>
    <property type="evidence" value="ECO:0007669"/>
    <property type="project" value="TreeGrafter"/>
</dbReference>
<feature type="transmembrane region" description="Helical" evidence="10">
    <location>
        <begin position="1043"/>
        <end position="1065"/>
    </location>
</feature>
<dbReference type="InterPro" id="IPR059000">
    <property type="entry name" value="ATPase_P-type_domA"/>
</dbReference>
<feature type="transmembrane region" description="Helical" evidence="10">
    <location>
        <begin position="1251"/>
        <end position="1270"/>
    </location>
</feature>
<feature type="compositionally biased region" description="Polar residues" evidence="9">
    <location>
        <begin position="99"/>
        <end position="114"/>
    </location>
</feature>
<dbReference type="InterPro" id="IPR004014">
    <property type="entry name" value="ATPase_P-typ_cation-transptr_N"/>
</dbReference>
<feature type="compositionally biased region" description="Acidic residues" evidence="9">
    <location>
        <begin position="134"/>
        <end position="147"/>
    </location>
</feature>
<feature type="region of interest" description="Disordered" evidence="9">
    <location>
        <begin position="660"/>
        <end position="681"/>
    </location>
</feature>
<dbReference type="GO" id="GO:0005391">
    <property type="term" value="F:P-type sodium:potassium-exchanging transporter activity"/>
    <property type="evidence" value="ECO:0007669"/>
    <property type="project" value="TreeGrafter"/>
</dbReference>